<evidence type="ECO:0000313" key="2">
    <source>
        <dbReference type="Proteomes" id="UP000645555"/>
    </source>
</evidence>
<dbReference type="EMBL" id="BMWD01000040">
    <property type="protein sequence ID" value="GGX93775.1"/>
    <property type="molecule type" value="Genomic_DNA"/>
</dbReference>
<dbReference type="AlphaFoldDB" id="A0A918NT05"/>
<evidence type="ECO:0000313" key="1">
    <source>
        <dbReference type="EMBL" id="GGX93775.1"/>
    </source>
</evidence>
<dbReference type="Proteomes" id="UP000645555">
    <property type="component" value="Unassembled WGS sequence"/>
</dbReference>
<name>A0A918NT05_9ACTN</name>
<sequence length="129" mass="14907">MEAASAVQLINQLIYKPGWTIDADDHTHRFEGTVKVRFTFPAHRSERSFAPEGYPEKITTYAEFPIVVADCDDVELYRRILGKIMEIELHEAREFLRVPPTYWAPFHPHRVDGMKRWGDSAGDLLYGIS</sequence>
<proteinExistence type="predicted"/>
<reference evidence="1" key="1">
    <citation type="journal article" date="2014" name="Int. J. Syst. Evol. Microbiol.">
        <title>Complete genome sequence of Corynebacterium casei LMG S-19264T (=DSM 44701T), isolated from a smear-ripened cheese.</title>
        <authorList>
            <consortium name="US DOE Joint Genome Institute (JGI-PGF)"/>
            <person name="Walter F."/>
            <person name="Albersmeier A."/>
            <person name="Kalinowski J."/>
            <person name="Ruckert C."/>
        </authorList>
    </citation>
    <scope>NUCLEOTIDE SEQUENCE</scope>
    <source>
        <strain evidence="1">JCM 4956</strain>
    </source>
</reference>
<comment type="caution">
    <text evidence="1">The sequence shown here is derived from an EMBL/GenBank/DDBJ whole genome shotgun (WGS) entry which is preliminary data.</text>
</comment>
<organism evidence="1 2">
    <name type="scientific">Streptomyces fructofermentans</name>
    <dbReference type="NCBI Taxonomy" id="152141"/>
    <lineage>
        <taxon>Bacteria</taxon>
        <taxon>Bacillati</taxon>
        <taxon>Actinomycetota</taxon>
        <taxon>Actinomycetes</taxon>
        <taxon>Kitasatosporales</taxon>
        <taxon>Streptomycetaceae</taxon>
        <taxon>Streptomyces</taxon>
    </lineage>
</organism>
<gene>
    <name evidence="1" type="ORF">GCM10010515_70740</name>
</gene>
<accession>A0A918NT05</accession>
<keyword evidence="2" id="KW-1185">Reference proteome</keyword>
<protein>
    <submittedName>
        <fullName evidence="1">Uncharacterized protein</fullName>
    </submittedName>
</protein>
<reference evidence="1" key="2">
    <citation type="submission" date="2020-09" db="EMBL/GenBank/DDBJ databases">
        <authorList>
            <person name="Sun Q."/>
            <person name="Ohkuma M."/>
        </authorList>
    </citation>
    <scope>NUCLEOTIDE SEQUENCE</scope>
    <source>
        <strain evidence="1">JCM 4956</strain>
    </source>
</reference>